<proteinExistence type="predicted"/>
<organism evidence="2 3">
    <name type="scientific">Pedobacter endophyticus</name>
    <dbReference type="NCBI Taxonomy" id="2789740"/>
    <lineage>
        <taxon>Bacteria</taxon>
        <taxon>Pseudomonadati</taxon>
        <taxon>Bacteroidota</taxon>
        <taxon>Sphingobacteriia</taxon>
        <taxon>Sphingobacteriales</taxon>
        <taxon>Sphingobacteriaceae</taxon>
        <taxon>Pedobacter</taxon>
    </lineage>
</organism>
<dbReference type="AlphaFoldDB" id="A0A7U3Q5C0"/>
<evidence type="ECO:0000313" key="2">
    <source>
        <dbReference type="EMBL" id="QPH38895.1"/>
    </source>
</evidence>
<dbReference type="InterPro" id="IPR011990">
    <property type="entry name" value="TPR-like_helical_dom_sf"/>
</dbReference>
<dbReference type="SUPFAM" id="SSF48452">
    <property type="entry name" value="TPR-like"/>
    <property type="match status" value="1"/>
</dbReference>
<feature type="transmembrane region" description="Helical" evidence="1">
    <location>
        <begin position="35"/>
        <end position="52"/>
    </location>
</feature>
<keyword evidence="1" id="KW-1133">Transmembrane helix</keyword>
<keyword evidence="1" id="KW-0472">Membrane</keyword>
<dbReference type="RefSeq" id="WP_196098370.1">
    <property type="nucleotide sequence ID" value="NZ_CP064939.1"/>
</dbReference>
<dbReference type="Proteomes" id="UP000594759">
    <property type="component" value="Chromosome"/>
</dbReference>
<reference evidence="2 3" key="1">
    <citation type="submission" date="2020-11" db="EMBL/GenBank/DDBJ databases">
        <title>Pedobacter endophytica, an endophytic bacteria isolated form Carex pumila.</title>
        <authorList>
            <person name="Peng Y."/>
            <person name="Jiang L."/>
            <person name="Lee J."/>
        </authorList>
    </citation>
    <scope>NUCLEOTIDE SEQUENCE [LARGE SCALE GENOMIC DNA]</scope>
    <source>
        <strain evidence="2 3">JBR3-12</strain>
    </source>
</reference>
<feature type="transmembrane region" description="Helical" evidence="1">
    <location>
        <begin position="58"/>
        <end position="76"/>
    </location>
</feature>
<dbReference type="EMBL" id="CP064939">
    <property type="protein sequence ID" value="QPH38895.1"/>
    <property type="molecule type" value="Genomic_DNA"/>
</dbReference>
<keyword evidence="1" id="KW-0812">Transmembrane</keyword>
<feature type="transmembrane region" description="Helical" evidence="1">
    <location>
        <begin position="88"/>
        <end position="107"/>
    </location>
</feature>
<dbReference type="Pfam" id="PF13414">
    <property type="entry name" value="TPR_11"/>
    <property type="match status" value="1"/>
</dbReference>
<evidence type="ECO:0000313" key="3">
    <source>
        <dbReference type="Proteomes" id="UP000594759"/>
    </source>
</evidence>
<sequence>MKYLPKLIPEKSKALPDYFKPKQGKGKIKQEKHKLAFSIAGALFLVLAFYFIRHPMLFILLGFLSFISFPYGKKWMERKLIFKLTPSILMGTYVAFIALLIPLTIHYKAVDKETDRIARIKVQQEQQARELATKKEQLRKDSLNIFIQAAESAQNDTEAAKLQLRKASRFLLTDSENVRYANLERRVINTAASRYFKAKQYKKALNEYATLISFDKANPEAYYQRAYCYYKLGKVREAVADLNHSKDLGYESASTLYNKVNPLKRRISYYVTRCCDGSTSSAKGRGACSWHGGVCNWNDPVYEEYRKY</sequence>
<keyword evidence="3" id="KW-1185">Reference proteome</keyword>
<protein>
    <submittedName>
        <fullName evidence="2">Tetratricopeptide repeat protein</fullName>
    </submittedName>
</protein>
<name>A0A7U3Q5C0_9SPHI</name>
<dbReference type="Gene3D" id="1.25.40.10">
    <property type="entry name" value="Tetratricopeptide repeat domain"/>
    <property type="match status" value="1"/>
</dbReference>
<evidence type="ECO:0000256" key="1">
    <source>
        <dbReference type="SAM" id="Phobius"/>
    </source>
</evidence>
<gene>
    <name evidence="2" type="ORF">IZT61_17785</name>
</gene>
<dbReference type="KEGG" id="pex:IZT61_17785"/>
<accession>A0A7U3Q5C0</accession>